<dbReference type="PROSITE" id="PS50084">
    <property type="entry name" value="KH_TYPE_1"/>
    <property type="match status" value="1"/>
</dbReference>
<gene>
    <name evidence="4" type="ORF">J9259_08155</name>
</gene>
<evidence type="ECO:0000313" key="5">
    <source>
        <dbReference type="Proteomes" id="UP000716004"/>
    </source>
</evidence>
<dbReference type="AlphaFoldDB" id="A0A8J7YKR5"/>
<keyword evidence="1 2" id="KW-0694">RNA-binding</keyword>
<accession>A0A8J7YKR5</accession>
<protein>
    <submittedName>
        <fullName evidence="4">RNA-processing protein</fullName>
    </submittedName>
</protein>
<reference evidence="4" key="1">
    <citation type="submission" date="2021-04" db="EMBL/GenBank/DDBJ databases">
        <title>Genomic insights into ecological role and evolution of a novel Thermoplasmata order Candidatus Sysuiplasmatales.</title>
        <authorList>
            <person name="Yuan Y."/>
        </authorList>
    </citation>
    <scope>NUCLEOTIDE SEQUENCE</scope>
    <source>
        <strain evidence="4">YP2-bin.285</strain>
    </source>
</reference>
<dbReference type="SUPFAM" id="SSF54791">
    <property type="entry name" value="Eukaryotic type KH-domain (KH-domain type I)"/>
    <property type="match status" value="2"/>
</dbReference>
<organism evidence="4 5">
    <name type="scientific">Candidatus Sysuiplasma superficiale</name>
    <dbReference type="NCBI Taxonomy" id="2823368"/>
    <lineage>
        <taxon>Archaea</taxon>
        <taxon>Methanobacteriati</taxon>
        <taxon>Thermoplasmatota</taxon>
        <taxon>Thermoplasmata</taxon>
        <taxon>Candidatus Sysuiplasmatales</taxon>
        <taxon>Candidatus Sysuiplasmataceae</taxon>
        <taxon>Candidatus Sysuiplasma</taxon>
    </lineage>
</organism>
<dbReference type="PANTHER" id="PTHR12826">
    <property type="entry name" value="RIBONUCLEASE Y"/>
    <property type="match status" value="1"/>
</dbReference>
<dbReference type="Proteomes" id="UP000716004">
    <property type="component" value="Unassembled WGS sequence"/>
</dbReference>
<dbReference type="SMART" id="SM00322">
    <property type="entry name" value="KH"/>
    <property type="match status" value="2"/>
</dbReference>
<name>A0A8J7YKR5_9ARCH</name>
<dbReference type="InterPro" id="IPR019964">
    <property type="entry name" value="KH_domain_protein_archaea"/>
</dbReference>
<dbReference type="Gene3D" id="3.30.1370.10">
    <property type="entry name" value="K Homology domain, type 1"/>
    <property type="match status" value="2"/>
</dbReference>
<sequence>MQYLRIPRDRVGVLLGRDGSLKRKVEEETGVLISVDSDEGNVEIDGSKAPDRVMELKVASYVNAIGRGFSSQRARRLLSEDVFLEIMHISDYVGGRKNRILRMRGRIIGRGGRSRETLENLTETMISVQGDTVAIIGDPLELELARSSVDMLLRGSEHSSVFRFLESRQRELKLRELTYSIEPEWPEEE</sequence>
<feature type="domain" description="K Homology" evidence="3">
    <location>
        <begin position="81"/>
        <end position="154"/>
    </location>
</feature>
<comment type="caution">
    <text evidence="4">The sequence shown here is derived from an EMBL/GenBank/DDBJ whole genome shotgun (WGS) entry which is preliminary data.</text>
</comment>
<dbReference type="InterPro" id="IPR004087">
    <property type="entry name" value="KH_dom"/>
</dbReference>
<dbReference type="InterPro" id="IPR036612">
    <property type="entry name" value="KH_dom_type_1_sf"/>
</dbReference>
<proteinExistence type="predicted"/>
<dbReference type="Pfam" id="PF00013">
    <property type="entry name" value="KH_1"/>
    <property type="match status" value="1"/>
</dbReference>
<evidence type="ECO:0000313" key="4">
    <source>
        <dbReference type="EMBL" id="MBX8632467.1"/>
    </source>
</evidence>
<feature type="domain" description="K Homology" evidence="3">
    <location>
        <begin position="1"/>
        <end position="67"/>
    </location>
</feature>
<dbReference type="GO" id="GO:0003723">
    <property type="term" value="F:RNA binding"/>
    <property type="evidence" value="ECO:0007669"/>
    <property type="project" value="UniProtKB-UniRule"/>
</dbReference>
<evidence type="ECO:0000256" key="2">
    <source>
        <dbReference type="PROSITE-ProRule" id="PRU00117"/>
    </source>
</evidence>
<dbReference type="NCBIfam" id="TIGR03665">
    <property type="entry name" value="arCOG04150"/>
    <property type="match status" value="1"/>
</dbReference>
<evidence type="ECO:0000256" key="1">
    <source>
        <dbReference type="ARBA" id="ARBA00022884"/>
    </source>
</evidence>
<dbReference type="PANTHER" id="PTHR12826:SF13">
    <property type="entry name" value="RNA-BINDING PROTEIN PNO1"/>
    <property type="match status" value="1"/>
</dbReference>
<dbReference type="InterPro" id="IPR004088">
    <property type="entry name" value="KH_dom_type_1"/>
</dbReference>
<dbReference type="Pfam" id="PF22891">
    <property type="entry name" value="KH_PNO1_2nd"/>
    <property type="match status" value="1"/>
</dbReference>
<evidence type="ECO:0000259" key="3">
    <source>
        <dbReference type="SMART" id="SM00322"/>
    </source>
</evidence>
<dbReference type="EMBL" id="JAGVSJ010000028">
    <property type="protein sequence ID" value="MBX8632467.1"/>
    <property type="molecule type" value="Genomic_DNA"/>
</dbReference>
<dbReference type="InterPro" id="IPR055211">
    <property type="entry name" value="KH_PNO1_2nd"/>
</dbReference>